<name>A0A8H4P4C0_9HYPO</name>
<dbReference type="PANTHER" id="PTHR48100">
    <property type="entry name" value="BROAD-SPECIFICITY PHOSPHATASE YOR283W-RELATED"/>
    <property type="match status" value="1"/>
</dbReference>
<sequence>MPLLGLCLYPMNCNLVSGQTLCIILYHTFLLNKSFLPLHISQMSPVIHCVRHGQGFHNVGAGCYTLPDPRLTPLGEEQNMALRKTAFSDQSKISLILASPLCRTLQSAYLLFQPALTASNKCHPEIIAIPDAQETSDDPCDVGTDPSDLCRVVAESKWPVHLTLVKDGWNVKALGTRYSPESNAIAARARDVRIFIRQKIRQLIEQGDTDPQVALVTHGGFLHYLTDDWEDSWLNPGTGWQNCETRSYVFKQDVMDDIDVEAGLTETMDSRLRRGKGNPMPAREEQAVLFEQAMENWENQGLQRPDRIGLDLETSVIA</sequence>
<dbReference type="InterPro" id="IPR050275">
    <property type="entry name" value="PGM_Phosphatase"/>
</dbReference>
<dbReference type="CDD" id="cd07040">
    <property type="entry name" value="HP"/>
    <property type="match status" value="1"/>
</dbReference>
<evidence type="ECO:0000313" key="2">
    <source>
        <dbReference type="Proteomes" id="UP000554235"/>
    </source>
</evidence>
<organism evidence="1 2">
    <name type="scientific">Fusarium albosuccineum</name>
    <dbReference type="NCBI Taxonomy" id="1237068"/>
    <lineage>
        <taxon>Eukaryota</taxon>
        <taxon>Fungi</taxon>
        <taxon>Dikarya</taxon>
        <taxon>Ascomycota</taxon>
        <taxon>Pezizomycotina</taxon>
        <taxon>Sordariomycetes</taxon>
        <taxon>Hypocreomycetidae</taxon>
        <taxon>Hypocreales</taxon>
        <taxon>Nectriaceae</taxon>
        <taxon>Fusarium</taxon>
        <taxon>Fusarium decemcellulare species complex</taxon>
    </lineage>
</organism>
<accession>A0A8H4P4C0</accession>
<comment type="caution">
    <text evidence="1">The sequence shown here is derived from an EMBL/GenBank/DDBJ whole genome shotgun (WGS) entry which is preliminary data.</text>
</comment>
<evidence type="ECO:0000313" key="1">
    <source>
        <dbReference type="EMBL" id="KAF4458670.1"/>
    </source>
</evidence>
<keyword evidence="2" id="KW-1185">Reference proteome</keyword>
<dbReference type="AlphaFoldDB" id="A0A8H4P4C0"/>
<dbReference type="SUPFAM" id="SSF53254">
    <property type="entry name" value="Phosphoglycerate mutase-like"/>
    <property type="match status" value="1"/>
</dbReference>
<dbReference type="Gene3D" id="3.40.50.1240">
    <property type="entry name" value="Phosphoglycerate mutase-like"/>
    <property type="match status" value="1"/>
</dbReference>
<dbReference type="EMBL" id="JAADYS010002388">
    <property type="protein sequence ID" value="KAF4458670.1"/>
    <property type="molecule type" value="Genomic_DNA"/>
</dbReference>
<dbReference type="InterPro" id="IPR029033">
    <property type="entry name" value="His_PPase_superfam"/>
</dbReference>
<dbReference type="OrthoDB" id="496981at2759"/>
<dbReference type="PANTHER" id="PTHR48100:SF54">
    <property type="entry name" value="PHOSPHATASE SPAC5H10.03-RELATED"/>
    <property type="match status" value="1"/>
</dbReference>
<dbReference type="GO" id="GO:0005737">
    <property type="term" value="C:cytoplasm"/>
    <property type="evidence" value="ECO:0007669"/>
    <property type="project" value="TreeGrafter"/>
</dbReference>
<dbReference type="Proteomes" id="UP000554235">
    <property type="component" value="Unassembled WGS sequence"/>
</dbReference>
<dbReference type="SMART" id="SM00855">
    <property type="entry name" value="PGAM"/>
    <property type="match status" value="1"/>
</dbReference>
<protein>
    <submittedName>
        <fullName evidence="1">Phosphoglycerate mutase family</fullName>
    </submittedName>
</protein>
<proteinExistence type="predicted"/>
<dbReference type="InterPro" id="IPR013078">
    <property type="entry name" value="His_Pase_superF_clade-1"/>
</dbReference>
<dbReference type="GO" id="GO:0016791">
    <property type="term" value="F:phosphatase activity"/>
    <property type="evidence" value="ECO:0007669"/>
    <property type="project" value="TreeGrafter"/>
</dbReference>
<dbReference type="Pfam" id="PF00300">
    <property type="entry name" value="His_Phos_1"/>
    <property type="match status" value="1"/>
</dbReference>
<reference evidence="1 2" key="1">
    <citation type="submission" date="2020-01" db="EMBL/GenBank/DDBJ databases">
        <title>Identification and distribution of gene clusters putatively required for synthesis of sphingolipid metabolism inhibitors in phylogenetically diverse species of the filamentous fungus Fusarium.</title>
        <authorList>
            <person name="Kim H.-S."/>
            <person name="Busman M."/>
            <person name="Brown D.W."/>
            <person name="Divon H."/>
            <person name="Uhlig S."/>
            <person name="Proctor R.H."/>
        </authorList>
    </citation>
    <scope>NUCLEOTIDE SEQUENCE [LARGE SCALE GENOMIC DNA]</scope>
    <source>
        <strain evidence="1 2">NRRL 20459</strain>
    </source>
</reference>
<gene>
    <name evidence="1" type="ORF">FALBO_14587</name>
</gene>